<keyword evidence="2" id="KW-1003">Cell membrane</keyword>
<evidence type="ECO:0000256" key="1">
    <source>
        <dbReference type="ARBA" id="ARBA00004609"/>
    </source>
</evidence>
<feature type="region of interest" description="Disordered" evidence="8">
    <location>
        <begin position="205"/>
        <end position="225"/>
    </location>
</feature>
<dbReference type="PANTHER" id="PTHR34992">
    <property type="entry name" value="HYPHAL ANASTAMOSIS-7 PROTEIN"/>
    <property type="match status" value="1"/>
</dbReference>
<keyword evidence="6" id="KW-0325">Glycoprotein</keyword>
<feature type="chain" id="PRO_5012858212" description="Copper acquisition factor BIM1-like domain-containing protein" evidence="10">
    <location>
        <begin position="23"/>
        <end position="293"/>
    </location>
</feature>
<comment type="subcellular location">
    <subcellularLocation>
        <location evidence="1">Cell membrane</location>
        <topology evidence="1">Lipid-anchor</topology>
        <topology evidence="1">GPI-anchor</topology>
    </subcellularLocation>
</comment>
<comment type="caution">
    <text evidence="12">The sequence shown here is derived from an EMBL/GenBank/DDBJ whole genome shotgun (WGS) entry which is preliminary data.</text>
</comment>
<dbReference type="OrthoDB" id="2587363at2759"/>
<dbReference type="EMBL" id="NJES01000377">
    <property type="protein sequence ID" value="PHH72994.1"/>
    <property type="molecule type" value="Genomic_DNA"/>
</dbReference>
<evidence type="ECO:0000256" key="6">
    <source>
        <dbReference type="ARBA" id="ARBA00023180"/>
    </source>
</evidence>
<keyword evidence="9" id="KW-0812">Transmembrane</keyword>
<evidence type="ECO:0000256" key="3">
    <source>
        <dbReference type="ARBA" id="ARBA00022622"/>
    </source>
</evidence>
<gene>
    <name evidence="12" type="ORF">CDD80_4115</name>
</gene>
<dbReference type="CDD" id="cd21176">
    <property type="entry name" value="LPMO_auxiliary-like"/>
    <property type="match status" value="1"/>
</dbReference>
<keyword evidence="5 9" id="KW-0472">Membrane</keyword>
<dbReference type="CDD" id="cd12087">
    <property type="entry name" value="TM_EGFR-like"/>
    <property type="match status" value="1"/>
</dbReference>
<evidence type="ECO:0000259" key="11">
    <source>
        <dbReference type="Pfam" id="PF20238"/>
    </source>
</evidence>
<dbReference type="InterPro" id="IPR046530">
    <property type="entry name" value="BIM1-like_dom"/>
</dbReference>
<evidence type="ECO:0000256" key="4">
    <source>
        <dbReference type="ARBA" id="ARBA00022729"/>
    </source>
</evidence>
<dbReference type="AlphaFoldDB" id="A0A2C5Z0Z7"/>
<keyword evidence="7" id="KW-0449">Lipoprotein</keyword>
<feature type="region of interest" description="Disordered" evidence="8">
    <location>
        <begin position="22"/>
        <end position="49"/>
    </location>
</feature>
<keyword evidence="4 10" id="KW-0732">Signal</keyword>
<feature type="domain" description="Copper acquisition factor BIM1-like" evidence="11">
    <location>
        <begin position="44"/>
        <end position="188"/>
    </location>
</feature>
<reference evidence="12 13" key="1">
    <citation type="submission" date="2017-06" db="EMBL/GenBank/DDBJ databases">
        <title>Ant-infecting Ophiocordyceps genomes reveal a high diversity of potential behavioral manipulation genes and a possible major role for enterotoxins.</title>
        <authorList>
            <person name="De Bekker C."/>
            <person name="Evans H.C."/>
            <person name="Brachmann A."/>
            <person name="Hughes D.P."/>
        </authorList>
    </citation>
    <scope>NUCLEOTIDE SEQUENCE [LARGE SCALE GENOMIC DNA]</scope>
    <source>
        <strain evidence="12 13">Map16</strain>
    </source>
</reference>
<dbReference type="GO" id="GO:0005886">
    <property type="term" value="C:plasma membrane"/>
    <property type="evidence" value="ECO:0007669"/>
    <property type="project" value="UniProtKB-SubCell"/>
</dbReference>
<keyword evidence="13" id="KW-1185">Reference proteome</keyword>
<dbReference type="Proteomes" id="UP000226431">
    <property type="component" value="Unassembled WGS sequence"/>
</dbReference>
<evidence type="ECO:0000313" key="13">
    <source>
        <dbReference type="Proteomes" id="UP000226431"/>
    </source>
</evidence>
<proteinExistence type="predicted"/>
<keyword evidence="9" id="KW-1133">Transmembrane helix</keyword>
<dbReference type="InterPro" id="IPR046936">
    <property type="entry name" value="BIM1-like"/>
</dbReference>
<organism evidence="12 13">
    <name type="scientific">Ophiocordyceps camponoti-rufipedis</name>
    <dbReference type="NCBI Taxonomy" id="2004952"/>
    <lineage>
        <taxon>Eukaryota</taxon>
        <taxon>Fungi</taxon>
        <taxon>Dikarya</taxon>
        <taxon>Ascomycota</taxon>
        <taxon>Pezizomycotina</taxon>
        <taxon>Sordariomycetes</taxon>
        <taxon>Hypocreomycetidae</taxon>
        <taxon>Hypocreales</taxon>
        <taxon>Ophiocordycipitaceae</taxon>
        <taxon>Ophiocordyceps</taxon>
    </lineage>
</organism>
<sequence length="293" mass="31580">MRYTLENMLAVGLALLVTSSSAGHGDTTKSANNPSTASTTSDTMGPAKIMWPRPRKWTADLDNTAPCGSMLDIPERTKFPLKGGKVSLVGQDDHYNVQIGISYSQRPTSNSDFEMLKIDKKIDDLDPGHTCVPLPDAFNDVKAGTNATFQMIYESNWDKPHNQTFYVCSDITFAEVIEVKAMEALCFDANEPGEDNINPPWIKQVEKTPIGKGPSGSHAGADASVTTSKSKLGGGAIAGITIGALSGAVVVAAIALFVYRRGQQKKRKENIARMENAREQQGPMEKYAGHSNA</sequence>
<evidence type="ECO:0000313" key="12">
    <source>
        <dbReference type="EMBL" id="PHH72994.1"/>
    </source>
</evidence>
<name>A0A2C5Z0Z7_9HYPO</name>
<evidence type="ECO:0000256" key="5">
    <source>
        <dbReference type="ARBA" id="ARBA00023136"/>
    </source>
</evidence>
<protein>
    <recommendedName>
        <fullName evidence="11">Copper acquisition factor BIM1-like domain-containing protein</fullName>
    </recommendedName>
</protein>
<dbReference type="PANTHER" id="PTHR34992:SF5">
    <property type="entry name" value="ANCHORED PROTEIN, PUTATIVE (AFU_ORTHOLOGUE AFUA_6G02800)-RELATED"/>
    <property type="match status" value="1"/>
</dbReference>
<keyword evidence="3" id="KW-0336">GPI-anchor</keyword>
<evidence type="ECO:0000256" key="7">
    <source>
        <dbReference type="ARBA" id="ARBA00023288"/>
    </source>
</evidence>
<evidence type="ECO:0000256" key="8">
    <source>
        <dbReference type="SAM" id="MobiDB-lite"/>
    </source>
</evidence>
<feature type="signal peptide" evidence="10">
    <location>
        <begin position="1"/>
        <end position="22"/>
    </location>
</feature>
<dbReference type="STRING" id="2004952.A0A2C5Z0Z7"/>
<evidence type="ECO:0000256" key="2">
    <source>
        <dbReference type="ARBA" id="ARBA00022475"/>
    </source>
</evidence>
<evidence type="ECO:0000256" key="10">
    <source>
        <dbReference type="SAM" id="SignalP"/>
    </source>
</evidence>
<dbReference type="Pfam" id="PF20238">
    <property type="entry name" value="BIM1-like_dom"/>
    <property type="match status" value="1"/>
</dbReference>
<accession>A0A2C5Z0Z7</accession>
<feature type="compositionally biased region" description="Low complexity" evidence="8">
    <location>
        <begin position="28"/>
        <end position="43"/>
    </location>
</feature>
<feature type="transmembrane region" description="Helical" evidence="9">
    <location>
        <begin position="236"/>
        <end position="259"/>
    </location>
</feature>
<evidence type="ECO:0000256" key="9">
    <source>
        <dbReference type="SAM" id="Phobius"/>
    </source>
</evidence>
<dbReference type="GO" id="GO:0098552">
    <property type="term" value="C:side of membrane"/>
    <property type="evidence" value="ECO:0007669"/>
    <property type="project" value="UniProtKB-KW"/>
</dbReference>